<gene>
    <name evidence="2" type="ORF">GWI33_019624</name>
</gene>
<keyword evidence="1" id="KW-1133">Transmembrane helix</keyword>
<protein>
    <submittedName>
        <fullName evidence="2">Uncharacterized protein</fullName>
    </submittedName>
</protein>
<accession>A0A834M0C4</accession>
<dbReference type="EMBL" id="JAACXV010014465">
    <property type="protein sequence ID" value="KAF7267131.1"/>
    <property type="molecule type" value="Genomic_DNA"/>
</dbReference>
<comment type="caution">
    <text evidence="2">The sequence shown here is derived from an EMBL/GenBank/DDBJ whole genome shotgun (WGS) entry which is preliminary data.</text>
</comment>
<organism evidence="2 3">
    <name type="scientific">Rhynchophorus ferrugineus</name>
    <name type="common">Red palm weevil</name>
    <name type="synonym">Curculio ferrugineus</name>
    <dbReference type="NCBI Taxonomy" id="354439"/>
    <lineage>
        <taxon>Eukaryota</taxon>
        <taxon>Metazoa</taxon>
        <taxon>Ecdysozoa</taxon>
        <taxon>Arthropoda</taxon>
        <taxon>Hexapoda</taxon>
        <taxon>Insecta</taxon>
        <taxon>Pterygota</taxon>
        <taxon>Neoptera</taxon>
        <taxon>Endopterygota</taxon>
        <taxon>Coleoptera</taxon>
        <taxon>Polyphaga</taxon>
        <taxon>Cucujiformia</taxon>
        <taxon>Curculionidae</taxon>
        <taxon>Dryophthorinae</taxon>
        <taxon>Rhynchophorus</taxon>
    </lineage>
</organism>
<keyword evidence="1" id="KW-0812">Transmembrane</keyword>
<evidence type="ECO:0000256" key="1">
    <source>
        <dbReference type="SAM" id="Phobius"/>
    </source>
</evidence>
<keyword evidence="3" id="KW-1185">Reference proteome</keyword>
<dbReference type="Proteomes" id="UP000625711">
    <property type="component" value="Unassembled WGS sequence"/>
</dbReference>
<reference evidence="2" key="1">
    <citation type="submission" date="2020-08" db="EMBL/GenBank/DDBJ databases">
        <title>Genome sequencing and assembly of the red palm weevil Rhynchophorus ferrugineus.</title>
        <authorList>
            <person name="Dias G.B."/>
            <person name="Bergman C.M."/>
            <person name="Manee M."/>
        </authorList>
    </citation>
    <scope>NUCLEOTIDE SEQUENCE</scope>
    <source>
        <strain evidence="2">AA-2017</strain>
        <tissue evidence="2">Whole larva</tissue>
    </source>
</reference>
<dbReference type="AlphaFoldDB" id="A0A834M0C4"/>
<sequence>MKNQFHFAFSSGGFVVKVLKARWGLQLEPTSFIYPCLIVPLQLKMISHLEKKATFEKPQIKWIPLLVNMLFLIPCVLAFIGFLTGIRAVMEVRELCPNRSECCIISAPKQHLQDTNSSTVIINMGKNTFEEIIKKLQYNEDNGKFHKETINVTNIDGKTISLSIKFDYNNIMDIYSDQSKNAKPNYLSEYISKIGYQLELEISED</sequence>
<evidence type="ECO:0000313" key="3">
    <source>
        <dbReference type="Proteomes" id="UP000625711"/>
    </source>
</evidence>
<evidence type="ECO:0000313" key="2">
    <source>
        <dbReference type="EMBL" id="KAF7267131.1"/>
    </source>
</evidence>
<feature type="transmembrane region" description="Helical" evidence="1">
    <location>
        <begin position="62"/>
        <end position="83"/>
    </location>
</feature>
<keyword evidence="1" id="KW-0472">Membrane</keyword>
<proteinExistence type="predicted"/>
<name>A0A834M0C4_RHYFE</name>